<dbReference type="GO" id="GO:0006935">
    <property type="term" value="P:chemotaxis"/>
    <property type="evidence" value="ECO:0007669"/>
    <property type="project" value="UniProtKB-ARBA"/>
</dbReference>
<dbReference type="Gene3D" id="1.10.287.950">
    <property type="entry name" value="Methyl-accepting chemotaxis protein"/>
    <property type="match status" value="1"/>
</dbReference>
<dbReference type="SMART" id="SM00304">
    <property type="entry name" value="HAMP"/>
    <property type="match status" value="1"/>
</dbReference>
<dbReference type="GO" id="GO:0007165">
    <property type="term" value="P:signal transduction"/>
    <property type="evidence" value="ECO:0007669"/>
    <property type="project" value="UniProtKB-KW"/>
</dbReference>
<dbReference type="PROSITE" id="PS50111">
    <property type="entry name" value="CHEMOTAXIS_TRANSDUC_2"/>
    <property type="match status" value="1"/>
</dbReference>
<evidence type="ECO:0000313" key="12">
    <source>
        <dbReference type="EMBL" id="OAI21325.1"/>
    </source>
</evidence>
<comment type="subcellular location">
    <subcellularLocation>
        <location evidence="1">Membrane</location>
        <topology evidence="1">Multi-pass membrane protein</topology>
    </subcellularLocation>
</comment>
<name>A0A177NTL0_9GAMM</name>
<evidence type="ECO:0008006" key="14">
    <source>
        <dbReference type="Google" id="ProtNLM"/>
    </source>
</evidence>
<evidence type="ECO:0000256" key="8">
    <source>
        <dbReference type="SAM" id="MobiDB-lite"/>
    </source>
</evidence>
<protein>
    <recommendedName>
        <fullName evidence="14">Chemotaxis protein</fullName>
    </recommendedName>
</protein>
<sequence length="538" mass="58296">MFKSTSIKSYLIAIASILALANLLFVVSLWQAFQSIDRTLAEATRKQDVSDALSHVRFHVVQIQQFLTDVGATHSDDGFAEAKHNLSSALENLEKARQIEPNLAPQIDVLKEHVQNMHDTGVKMGWDYIKFGNEAGTATMKAAGTGLDDSAARLTEKLQTLSTQIDDEVARSKQLLGQTLTDYGTTRIAFSIALLMFVVICLLMLYFKIEPPLTALRQSLQALKQGGGDLTRRIPYDGKDEIGTIVNLFNEFLTTLHAMMRQVAIESEQLTGSSSRLSQLAERVQLDMVKQQQGTDQVATTVTELSSTAAEVSRNTGSAAQAAQRSSADANNGKRVVTETVQAIHALSAYIDSANHVIGNVEQDCVNVSSVLDVIQGIADQTNLLALNAAIEAARAGEQGRGFAVVADEVRTLASRTQASTHEIQAMIERLQTGSREAVKAMFDSQNQAKQTVTVIENTGVLLDNISGMAEQISEMNAHISNAVREQTLVVDHINQNVIAINEVTANTADDAKQTAGEASTLQQISGNLRTTISQFKL</sequence>
<dbReference type="CDD" id="cd06225">
    <property type="entry name" value="HAMP"/>
    <property type="match status" value="1"/>
</dbReference>
<gene>
    <name evidence="12" type="ORF">A1355_23425</name>
</gene>
<reference evidence="13" key="1">
    <citation type="submission" date="2016-03" db="EMBL/GenBank/DDBJ databases">
        <authorList>
            <person name="Heylen K."/>
            <person name="De Vos P."/>
            <person name="Vekeman B."/>
        </authorList>
    </citation>
    <scope>NUCLEOTIDE SEQUENCE [LARGE SCALE GENOMIC DNA]</scope>
    <source>
        <strain evidence="13">R-45383</strain>
    </source>
</reference>
<dbReference type="CDD" id="cd11386">
    <property type="entry name" value="MCP_signal"/>
    <property type="match status" value="1"/>
</dbReference>
<organism evidence="12 13">
    <name type="scientific">Methylomonas koyamae</name>
    <dbReference type="NCBI Taxonomy" id="702114"/>
    <lineage>
        <taxon>Bacteria</taxon>
        <taxon>Pseudomonadati</taxon>
        <taxon>Pseudomonadota</taxon>
        <taxon>Gammaproteobacteria</taxon>
        <taxon>Methylococcales</taxon>
        <taxon>Methylococcaceae</taxon>
        <taxon>Methylomonas</taxon>
    </lineage>
</organism>
<keyword evidence="2 9" id="KW-0812">Transmembrane</keyword>
<evidence type="ECO:0000259" key="10">
    <source>
        <dbReference type="PROSITE" id="PS50111"/>
    </source>
</evidence>
<dbReference type="Proteomes" id="UP000077628">
    <property type="component" value="Unassembled WGS sequence"/>
</dbReference>
<feature type="domain" description="HAMP" evidence="11">
    <location>
        <begin position="212"/>
        <end position="261"/>
    </location>
</feature>
<evidence type="ECO:0000256" key="9">
    <source>
        <dbReference type="SAM" id="Phobius"/>
    </source>
</evidence>
<dbReference type="SMART" id="SM00283">
    <property type="entry name" value="MA"/>
    <property type="match status" value="1"/>
</dbReference>
<dbReference type="InterPro" id="IPR003660">
    <property type="entry name" value="HAMP_dom"/>
</dbReference>
<dbReference type="GO" id="GO:0016020">
    <property type="term" value="C:membrane"/>
    <property type="evidence" value="ECO:0007669"/>
    <property type="project" value="UniProtKB-SubCell"/>
</dbReference>
<feature type="region of interest" description="Disordered" evidence="8">
    <location>
        <begin position="313"/>
        <end position="332"/>
    </location>
</feature>
<keyword evidence="13" id="KW-1185">Reference proteome</keyword>
<evidence type="ECO:0000256" key="5">
    <source>
        <dbReference type="ARBA" id="ARBA00023224"/>
    </source>
</evidence>
<dbReference type="AlphaFoldDB" id="A0A177NTL0"/>
<evidence type="ECO:0000256" key="1">
    <source>
        <dbReference type="ARBA" id="ARBA00004141"/>
    </source>
</evidence>
<evidence type="ECO:0000259" key="11">
    <source>
        <dbReference type="PROSITE" id="PS50885"/>
    </source>
</evidence>
<feature type="transmembrane region" description="Helical" evidence="9">
    <location>
        <begin position="188"/>
        <end position="207"/>
    </location>
</feature>
<keyword evidence="4 9" id="KW-0472">Membrane</keyword>
<evidence type="ECO:0000256" key="7">
    <source>
        <dbReference type="PROSITE-ProRule" id="PRU00284"/>
    </source>
</evidence>
<dbReference type="RefSeq" id="WP_064027032.1">
    <property type="nucleotide sequence ID" value="NZ_LUUK01000101.1"/>
</dbReference>
<evidence type="ECO:0000256" key="4">
    <source>
        <dbReference type="ARBA" id="ARBA00023136"/>
    </source>
</evidence>
<dbReference type="PANTHER" id="PTHR32089">
    <property type="entry name" value="METHYL-ACCEPTING CHEMOTAXIS PROTEIN MCPB"/>
    <property type="match status" value="1"/>
</dbReference>
<dbReference type="SUPFAM" id="SSF58104">
    <property type="entry name" value="Methyl-accepting chemotaxis protein (MCP) signaling domain"/>
    <property type="match status" value="1"/>
</dbReference>
<evidence type="ECO:0000256" key="6">
    <source>
        <dbReference type="ARBA" id="ARBA00029447"/>
    </source>
</evidence>
<feature type="transmembrane region" description="Helical" evidence="9">
    <location>
        <begin position="12"/>
        <end position="33"/>
    </location>
</feature>
<evidence type="ECO:0000256" key="2">
    <source>
        <dbReference type="ARBA" id="ARBA00022692"/>
    </source>
</evidence>
<feature type="compositionally biased region" description="Low complexity" evidence="8">
    <location>
        <begin position="318"/>
        <end position="330"/>
    </location>
</feature>
<dbReference type="OrthoDB" id="2489132at2"/>
<dbReference type="EMBL" id="LUUK01000101">
    <property type="protein sequence ID" value="OAI21325.1"/>
    <property type="molecule type" value="Genomic_DNA"/>
</dbReference>
<dbReference type="Pfam" id="PF00015">
    <property type="entry name" value="MCPsignal"/>
    <property type="match status" value="1"/>
</dbReference>
<dbReference type="InterPro" id="IPR004089">
    <property type="entry name" value="MCPsignal_dom"/>
</dbReference>
<dbReference type="PROSITE" id="PS50885">
    <property type="entry name" value="HAMP"/>
    <property type="match status" value="1"/>
</dbReference>
<dbReference type="FunFam" id="1.10.287.950:FF:000001">
    <property type="entry name" value="Methyl-accepting chemotaxis sensory transducer"/>
    <property type="match status" value="1"/>
</dbReference>
<evidence type="ECO:0000256" key="3">
    <source>
        <dbReference type="ARBA" id="ARBA00022989"/>
    </source>
</evidence>
<comment type="caution">
    <text evidence="12">The sequence shown here is derived from an EMBL/GenBank/DDBJ whole genome shotgun (WGS) entry which is preliminary data.</text>
</comment>
<keyword evidence="3 9" id="KW-1133">Transmembrane helix</keyword>
<proteinExistence type="inferred from homology"/>
<dbReference type="PANTHER" id="PTHR32089:SF119">
    <property type="entry name" value="METHYL-ACCEPTING CHEMOTAXIS PROTEIN CTPL"/>
    <property type="match status" value="1"/>
</dbReference>
<feature type="domain" description="Methyl-accepting transducer" evidence="10">
    <location>
        <begin position="266"/>
        <end position="502"/>
    </location>
</feature>
<dbReference type="Pfam" id="PF00672">
    <property type="entry name" value="HAMP"/>
    <property type="match status" value="1"/>
</dbReference>
<accession>A0A177NTL0</accession>
<comment type="similarity">
    <text evidence="6">Belongs to the methyl-accepting chemotaxis (MCP) protein family.</text>
</comment>
<dbReference type="STRING" id="702114.A1355_23425"/>
<keyword evidence="5 7" id="KW-0807">Transducer</keyword>
<evidence type="ECO:0000313" key="13">
    <source>
        <dbReference type="Proteomes" id="UP000077628"/>
    </source>
</evidence>